<dbReference type="CDD" id="cd09873">
    <property type="entry name" value="PIN_Pae0151-like"/>
    <property type="match status" value="1"/>
</dbReference>
<comment type="caution">
    <text evidence="4">The sequence shown here is derived from an EMBL/GenBank/DDBJ whole genome shotgun (WGS) entry which is preliminary data.</text>
</comment>
<proteinExistence type="predicted"/>
<evidence type="ECO:0000313" key="4">
    <source>
        <dbReference type="EMBL" id="NMU91495.1"/>
    </source>
</evidence>
<feature type="region of interest" description="Disordered" evidence="2">
    <location>
        <begin position="146"/>
        <end position="192"/>
    </location>
</feature>
<evidence type="ECO:0000313" key="5">
    <source>
        <dbReference type="Proteomes" id="UP000542405"/>
    </source>
</evidence>
<organism evidence="4 5">
    <name type="scientific">Achromobacter ruhlandii</name>
    <dbReference type="NCBI Taxonomy" id="72557"/>
    <lineage>
        <taxon>Bacteria</taxon>
        <taxon>Pseudomonadati</taxon>
        <taxon>Pseudomonadota</taxon>
        <taxon>Betaproteobacteria</taxon>
        <taxon>Burkholderiales</taxon>
        <taxon>Alcaligenaceae</taxon>
        <taxon>Achromobacter</taxon>
    </lineage>
</organism>
<evidence type="ECO:0000259" key="3">
    <source>
        <dbReference type="Pfam" id="PF01850"/>
    </source>
</evidence>
<feature type="compositionally biased region" description="Basic residues" evidence="2">
    <location>
        <begin position="180"/>
        <end position="192"/>
    </location>
</feature>
<dbReference type="RefSeq" id="WP_169537019.1">
    <property type="nucleotide sequence ID" value="NZ_JABBZE010000214.1"/>
</dbReference>
<evidence type="ECO:0000256" key="2">
    <source>
        <dbReference type="SAM" id="MobiDB-lite"/>
    </source>
</evidence>
<dbReference type="Gene3D" id="3.40.50.1010">
    <property type="entry name" value="5'-nuclease"/>
    <property type="match status" value="1"/>
</dbReference>
<name>A0A848NPJ3_9BURK</name>
<dbReference type="InterPro" id="IPR002716">
    <property type="entry name" value="PIN_dom"/>
</dbReference>
<gene>
    <name evidence="4" type="ORF">HGQ98_17415</name>
</gene>
<sequence>MKLVLDASVALSWLQLPSQTHSGQALAILEGLIDEPALVPLIWKLEVAQGALRIERSRQATPAMLAKFSTRLKRAPVVNEHRPATTWLPRCVALARQHALTVYDASYLELALWHDAALATFDKRLTQAAYACDLVVIGAEGPANRLESPGVRYGSRRAKSHRPGVTSPRTSSGMPAPPRGARRTRRRPAAAP</sequence>
<accession>A0A848NPJ3</accession>
<dbReference type="PANTHER" id="PTHR35901">
    <property type="entry name" value="RIBONUCLEASE VAPC3"/>
    <property type="match status" value="1"/>
</dbReference>
<evidence type="ECO:0000256" key="1">
    <source>
        <dbReference type="ARBA" id="ARBA00022842"/>
    </source>
</evidence>
<dbReference type="InterPro" id="IPR044153">
    <property type="entry name" value="PIN_Pae0151-like"/>
</dbReference>
<dbReference type="Proteomes" id="UP000542405">
    <property type="component" value="Unassembled WGS sequence"/>
</dbReference>
<dbReference type="PANTHER" id="PTHR35901:SF1">
    <property type="entry name" value="EXONUCLEASE VAPC9"/>
    <property type="match status" value="1"/>
</dbReference>
<keyword evidence="1" id="KW-0460">Magnesium</keyword>
<reference evidence="4 5" key="1">
    <citation type="submission" date="2020-04" db="EMBL/GenBank/DDBJ databases">
        <title>Achromobacter ruhlandii genome sequencing and assembly.</title>
        <authorList>
            <person name="Martins R.C.R."/>
            <person name="Perdigao-Neto L.V."/>
            <person name="Levin A.S.S."/>
            <person name="Costa S.F."/>
        </authorList>
    </citation>
    <scope>NUCLEOTIDE SEQUENCE [LARGE SCALE GENOMIC DNA]</scope>
    <source>
        <strain evidence="4 5">9035ralo</strain>
    </source>
</reference>
<dbReference type="InterPro" id="IPR029060">
    <property type="entry name" value="PIN-like_dom_sf"/>
</dbReference>
<protein>
    <submittedName>
        <fullName evidence="4">Type II toxin-antitoxin system VapC family toxin</fullName>
    </submittedName>
</protein>
<dbReference type="AlphaFoldDB" id="A0A848NPJ3"/>
<dbReference type="InterPro" id="IPR051619">
    <property type="entry name" value="TypeII_TA_RNase_PINc/VapC"/>
</dbReference>
<dbReference type="EMBL" id="JABBZE010000214">
    <property type="protein sequence ID" value="NMU91495.1"/>
    <property type="molecule type" value="Genomic_DNA"/>
</dbReference>
<dbReference type="Pfam" id="PF01850">
    <property type="entry name" value="PIN"/>
    <property type="match status" value="1"/>
</dbReference>
<feature type="domain" description="PIN" evidence="3">
    <location>
        <begin position="4"/>
        <end position="129"/>
    </location>
</feature>
<dbReference type="SUPFAM" id="SSF88723">
    <property type="entry name" value="PIN domain-like"/>
    <property type="match status" value="1"/>
</dbReference>